<keyword evidence="3" id="KW-1185">Reference proteome</keyword>
<evidence type="ECO:0000313" key="2">
    <source>
        <dbReference type="EMBL" id="ABD12693.1"/>
    </source>
</evidence>
<dbReference type="KEGG" id="fra:Francci3_3336"/>
<evidence type="ECO:0000256" key="1">
    <source>
        <dbReference type="SAM" id="MobiDB-lite"/>
    </source>
</evidence>
<accession>Q2J7P9</accession>
<evidence type="ECO:0000313" key="3">
    <source>
        <dbReference type="Proteomes" id="UP000001937"/>
    </source>
</evidence>
<dbReference type="AlphaFoldDB" id="Q2J7P9"/>
<proteinExistence type="predicted"/>
<dbReference type="Proteomes" id="UP000001937">
    <property type="component" value="Chromosome"/>
</dbReference>
<organism evidence="2 3">
    <name type="scientific">Frankia casuarinae (strain DSM 45818 / CECT 9043 / HFP020203 / CcI3)</name>
    <dbReference type="NCBI Taxonomy" id="106370"/>
    <lineage>
        <taxon>Bacteria</taxon>
        <taxon>Bacillati</taxon>
        <taxon>Actinomycetota</taxon>
        <taxon>Actinomycetes</taxon>
        <taxon>Frankiales</taxon>
        <taxon>Frankiaceae</taxon>
        <taxon>Frankia</taxon>
    </lineage>
</organism>
<gene>
    <name evidence="2" type="ordered locus">Francci3_3336</name>
</gene>
<dbReference type="HOGENOM" id="CLU_926706_0_0_11"/>
<reference evidence="2 3" key="1">
    <citation type="journal article" date="2007" name="Genome Res.">
        <title>Genome characteristics of facultatively symbiotic Frankia sp. strains reflect host range and host plant biogeography.</title>
        <authorList>
            <person name="Normand P."/>
            <person name="Lapierre P."/>
            <person name="Tisa L.S."/>
            <person name="Gogarten J.P."/>
            <person name="Alloisio N."/>
            <person name="Bagnarol E."/>
            <person name="Bassi C.A."/>
            <person name="Berry A.M."/>
            <person name="Bickhart D.M."/>
            <person name="Choisne N."/>
            <person name="Couloux A."/>
            <person name="Cournoyer B."/>
            <person name="Cruveiller S."/>
            <person name="Daubin V."/>
            <person name="Demange N."/>
            <person name="Francino M.P."/>
            <person name="Goltsman E."/>
            <person name="Huang Y."/>
            <person name="Kopp O.R."/>
            <person name="Labarre L."/>
            <person name="Lapidus A."/>
            <person name="Lavire C."/>
            <person name="Marechal J."/>
            <person name="Martinez M."/>
            <person name="Mastronunzio J.E."/>
            <person name="Mullin B.C."/>
            <person name="Niemann J."/>
            <person name="Pujic P."/>
            <person name="Rawnsley T."/>
            <person name="Rouy Z."/>
            <person name="Schenowitz C."/>
            <person name="Sellstedt A."/>
            <person name="Tavares F."/>
            <person name="Tomkins J.P."/>
            <person name="Vallenet D."/>
            <person name="Valverde C."/>
            <person name="Wall L.G."/>
            <person name="Wang Y."/>
            <person name="Medigue C."/>
            <person name="Benson D.R."/>
        </authorList>
    </citation>
    <scope>NUCLEOTIDE SEQUENCE [LARGE SCALE GENOMIC DNA]</scope>
    <source>
        <strain evidence="3">DSM 45818 / CECT 9043 / CcI3</strain>
    </source>
</reference>
<feature type="compositionally biased region" description="Low complexity" evidence="1">
    <location>
        <begin position="1"/>
        <end position="14"/>
    </location>
</feature>
<feature type="region of interest" description="Disordered" evidence="1">
    <location>
        <begin position="1"/>
        <end position="24"/>
    </location>
</feature>
<sequence>MAEVQAAAAGPVEEAGGDGEGGAQGAVDLERERVEHRVGAVVIDQGVALRVEDRDEGGVEGAVVIGGAQVDGDPGGVGVGEGDGVGGVLAVDAGKPGGGGVAVAVGLGEGGLGPVEFEGPGVGDVGGGGWNGGPGVEVVGVRCCPVRTVDLDVMSITFTVCVGCVEVVVDGGGEESGAGVGEVGGGDAGARGGDAQQQDRLVVWGEGLSVQGKGGAVVAGGEQRFGDVGHGRSLGSGRSGERLGSWAPKPLLSISRLARVATVGAPVVSESPRVVFTDCNRLPFFARGCGCGWLFMVRVL</sequence>
<name>Q2J7P9_FRACC</name>
<protein>
    <submittedName>
        <fullName evidence="2">Uncharacterized protein</fullName>
    </submittedName>
</protein>
<dbReference type="STRING" id="106370.Francci3_3336"/>
<dbReference type="EMBL" id="CP000249">
    <property type="protein sequence ID" value="ABD12693.1"/>
    <property type="molecule type" value="Genomic_DNA"/>
</dbReference>